<keyword evidence="1" id="KW-0812">Transmembrane</keyword>
<accession>A0A8I1W4U3</accession>
<evidence type="ECO:0000313" key="3">
    <source>
        <dbReference type="Proteomes" id="UP000664658"/>
    </source>
</evidence>
<keyword evidence="1" id="KW-1133">Transmembrane helix</keyword>
<feature type="transmembrane region" description="Helical" evidence="1">
    <location>
        <begin position="96"/>
        <end position="118"/>
    </location>
</feature>
<dbReference type="Proteomes" id="UP000664658">
    <property type="component" value="Unassembled WGS sequence"/>
</dbReference>
<proteinExistence type="predicted"/>
<feature type="transmembrane region" description="Helical" evidence="1">
    <location>
        <begin position="43"/>
        <end position="63"/>
    </location>
</feature>
<protein>
    <submittedName>
        <fullName evidence="2">Transporter</fullName>
    </submittedName>
</protein>
<evidence type="ECO:0000256" key="1">
    <source>
        <dbReference type="SAM" id="Phobius"/>
    </source>
</evidence>
<feature type="transmembrane region" description="Helical" evidence="1">
    <location>
        <begin position="7"/>
        <end position="31"/>
    </location>
</feature>
<reference evidence="2" key="1">
    <citation type="submission" date="2021-03" db="EMBL/GenBank/DDBJ databases">
        <title>Plesiomonas shigelloides zfcc0051, isolated from zebrafish feces.</title>
        <authorList>
            <person name="Vanderhoek Z."/>
            <person name="Gaulke C."/>
        </authorList>
    </citation>
    <scope>NUCLEOTIDE SEQUENCE</scope>
    <source>
        <strain evidence="2">Zfcc0051</strain>
    </source>
</reference>
<feature type="transmembrane region" description="Helical" evidence="1">
    <location>
        <begin position="139"/>
        <end position="162"/>
    </location>
</feature>
<evidence type="ECO:0000313" key="2">
    <source>
        <dbReference type="EMBL" id="MBO1107508.1"/>
    </source>
</evidence>
<keyword evidence="1" id="KW-0472">Membrane</keyword>
<comment type="caution">
    <text evidence="2">The sequence shown here is derived from an EMBL/GenBank/DDBJ whole genome shotgun (WGS) entry which is preliminary data.</text>
</comment>
<feature type="transmembrane region" description="Helical" evidence="1">
    <location>
        <begin position="70"/>
        <end position="90"/>
    </location>
</feature>
<sequence length="219" mass="24416">MKTDLAVVLRALLAFVVLALCAAGMVGLLRLDVYFDAHNLSEFSWVELTQEVLLFLLVLGYFALARHSRLWRPAATLVGGFFACLLIRELDAFLDVVFHGFWVVPALLVAALALSVAWKERAATLRGLAMMVRSPFFGGLLCGLVTLLVFSRLMGMSSLWQMLLQDGYARMIKETVEETLELFGYMQIFVASAGIIGQALRVERHHNSLCAADERLTRF</sequence>
<gene>
    <name evidence="2" type="ORF">J2R62_04580</name>
</gene>
<dbReference type="RefSeq" id="WP_052181270.1">
    <property type="nucleotide sequence ID" value="NZ_JAFNAA010000003.1"/>
</dbReference>
<organism evidence="2 3">
    <name type="scientific">Plesiomonas shigelloides</name>
    <name type="common">Aeromonas shigelloides</name>
    <dbReference type="NCBI Taxonomy" id="703"/>
    <lineage>
        <taxon>Bacteria</taxon>
        <taxon>Pseudomonadati</taxon>
        <taxon>Pseudomonadota</taxon>
        <taxon>Gammaproteobacteria</taxon>
        <taxon>Enterobacterales</taxon>
        <taxon>Enterobacteriaceae</taxon>
        <taxon>Plesiomonas</taxon>
    </lineage>
</organism>
<name>A0A8I1W4U3_PLESH</name>
<dbReference type="AlphaFoldDB" id="A0A8I1W4U3"/>
<dbReference type="EMBL" id="JAFNAA010000003">
    <property type="protein sequence ID" value="MBO1107508.1"/>
    <property type="molecule type" value="Genomic_DNA"/>
</dbReference>